<proteinExistence type="predicted"/>
<evidence type="ECO:0000259" key="5">
    <source>
        <dbReference type="PROSITE" id="PS51208"/>
    </source>
</evidence>
<comment type="caution">
    <text evidence="6">The sequence shown here is derived from an EMBL/GenBank/DDBJ whole genome shotgun (WGS) entry which is preliminary data.</text>
</comment>
<dbReference type="Proteomes" id="UP000033661">
    <property type="component" value="Unassembled WGS sequence"/>
</dbReference>
<keyword evidence="2" id="KW-0472">Membrane</keyword>
<evidence type="ECO:0000256" key="1">
    <source>
        <dbReference type="ARBA" id="ARBA00004442"/>
    </source>
</evidence>
<comment type="subcellular location">
    <subcellularLocation>
        <location evidence="1">Cell outer membrane</location>
    </subcellularLocation>
</comment>
<keyword evidence="3" id="KW-0812">Transmembrane</keyword>
<dbReference type="AlphaFoldDB" id="A0A0F3QD51"/>
<dbReference type="InterPro" id="IPR036709">
    <property type="entry name" value="Autotransporte_beta_dom_sf"/>
</dbReference>
<dbReference type="PATRIC" id="fig|1359193.3.peg.1154"/>
<keyword evidence="4" id="KW-0998">Cell outer membrane</keyword>
<dbReference type="SUPFAM" id="SSF103515">
    <property type="entry name" value="Autotransporter"/>
    <property type="match status" value="1"/>
</dbReference>
<dbReference type="InterPro" id="IPR005546">
    <property type="entry name" value="Autotransporte_beta"/>
</dbReference>
<dbReference type="EMBL" id="LAOI01000001">
    <property type="protein sequence ID" value="KJV90192.1"/>
    <property type="molecule type" value="Genomic_DNA"/>
</dbReference>
<evidence type="ECO:0000313" key="7">
    <source>
        <dbReference type="Proteomes" id="UP000033661"/>
    </source>
</evidence>
<dbReference type="Gene3D" id="2.40.128.130">
    <property type="entry name" value="Autotransporter beta-domain"/>
    <property type="match status" value="1"/>
</dbReference>
<reference evidence="6 7" key="1">
    <citation type="submission" date="2015-02" db="EMBL/GenBank/DDBJ databases">
        <title>Genome Sequencing of Rickettsiales.</title>
        <authorList>
            <person name="Daugherty S.C."/>
            <person name="Su Q."/>
            <person name="Abolude K."/>
            <person name="Beier-Sexton M."/>
            <person name="Carlyon J.A."/>
            <person name="Carter R."/>
            <person name="Day N.P."/>
            <person name="Dumler S.J."/>
            <person name="Dyachenko V."/>
            <person name="Godinez A."/>
            <person name="Kurtti T.J."/>
            <person name="Lichay M."/>
            <person name="Mullins K.E."/>
            <person name="Ott S."/>
            <person name="Pappas-Brown V."/>
            <person name="Paris D.H."/>
            <person name="Patel P."/>
            <person name="Richards A.L."/>
            <person name="Sadzewicz L."/>
            <person name="Sears K."/>
            <person name="Seidman D."/>
            <person name="Sengamalay N."/>
            <person name="Stenos J."/>
            <person name="Tallon L.J."/>
            <person name="Vincent G."/>
            <person name="Fraser C.M."/>
            <person name="Munderloh U."/>
            <person name="Dunning-Hotopp J.C."/>
        </authorList>
    </citation>
    <scope>NUCLEOTIDE SEQUENCE [LARGE SCALE GENOMIC DNA]</scope>
    <source>
        <strain evidence="6 7">RML An4</strain>
    </source>
</reference>
<dbReference type="PROSITE" id="PS51208">
    <property type="entry name" value="AUTOTRANSPORTER"/>
    <property type="match status" value="1"/>
</dbReference>
<dbReference type="GO" id="GO:0009279">
    <property type="term" value="C:cell outer membrane"/>
    <property type="evidence" value="ECO:0007669"/>
    <property type="project" value="UniProtKB-SubCell"/>
</dbReference>
<gene>
    <name evidence="6" type="ORF">RBEAN4_1194</name>
</gene>
<dbReference type="Pfam" id="PF03797">
    <property type="entry name" value="Autotransporter"/>
    <property type="match status" value="1"/>
</dbReference>
<keyword evidence="7" id="KW-1185">Reference proteome</keyword>
<keyword evidence="2" id="KW-1134">Transmembrane beta strand</keyword>
<evidence type="ECO:0000313" key="6">
    <source>
        <dbReference type="EMBL" id="KJV90192.1"/>
    </source>
</evidence>
<evidence type="ECO:0000256" key="4">
    <source>
        <dbReference type="ARBA" id="ARBA00023237"/>
    </source>
</evidence>
<dbReference type="NCBIfam" id="TIGR01414">
    <property type="entry name" value="autotrans_barl"/>
    <property type="match status" value="1"/>
</dbReference>
<protein>
    <submittedName>
        <fullName evidence="6">Outer membrane autotransporter barrel domain protein</fullName>
    </submittedName>
</protein>
<accession>A0A0F3QD51</accession>
<dbReference type="InterPro" id="IPR006315">
    <property type="entry name" value="OM_autotransptr_brl_dom"/>
</dbReference>
<sequence>MSFKNNNGKAEIKELLLTLNGTYKFDNPIFVYGAIGSGWIKYDIKRQINLGQAVRIEQGKPRGMHYMATIGTGYQYNAFAETNLTPFINVNYQKVSLKSYTEKGEISSTTMSFNIPDRKSVITEIGARIDGNVNLKENISVTPSLVGISGELSAQTNNINYGVRAGSRLSKNTKFWFAGLFCKYSF</sequence>
<name>A0A0F3QD51_RICBE</name>
<evidence type="ECO:0000256" key="3">
    <source>
        <dbReference type="ARBA" id="ARBA00022692"/>
    </source>
</evidence>
<evidence type="ECO:0000256" key="2">
    <source>
        <dbReference type="ARBA" id="ARBA00022452"/>
    </source>
</evidence>
<feature type="domain" description="Autotransporter" evidence="5">
    <location>
        <begin position="1"/>
        <end position="186"/>
    </location>
</feature>
<organism evidence="6 7">
    <name type="scientific">Rickettsia bellii str. RML An4</name>
    <dbReference type="NCBI Taxonomy" id="1359193"/>
    <lineage>
        <taxon>Bacteria</taxon>
        <taxon>Pseudomonadati</taxon>
        <taxon>Pseudomonadota</taxon>
        <taxon>Alphaproteobacteria</taxon>
        <taxon>Rickettsiales</taxon>
        <taxon>Rickettsiaceae</taxon>
        <taxon>Rickettsieae</taxon>
        <taxon>Rickettsia</taxon>
        <taxon>belli group</taxon>
    </lineage>
</organism>